<feature type="transmembrane region" description="Helical" evidence="7">
    <location>
        <begin position="188"/>
        <end position="205"/>
    </location>
</feature>
<keyword evidence="4 7" id="KW-1133">Transmembrane helix</keyword>
<feature type="transmembrane region" description="Helical" evidence="7">
    <location>
        <begin position="509"/>
        <end position="532"/>
    </location>
</feature>
<keyword evidence="10" id="KW-1185">Reference proteome</keyword>
<dbReference type="RefSeq" id="WP_339573484.1">
    <property type="nucleotide sequence ID" value="NZ_JBBIAA010000001.1"/>
</dbReference>
<feature type="transmembrane region" description="Helical" evidence="7">
    <location>
        <begin position="463"/>
        <end position="488"/>
    </location>
</feature>
<evidence type="ECO:0000256" key="7">
    <source>
        <dbReference type="SAM" id="Phobius"/>
    </source>
</evidence>
<feature type="transmembrane region" description="Helical" evidence="7">
    <location>
        <begin position="628"/>
        <end position="648"/>
    </location>
</feature>
<dbReference type="InterPro" id="IPR008457">
    <property type="entry name" value="Cu-R_CopD_dom"/>
</dbReference>
<feature type="transmembrane region" description="Helical" evidence="7">
    <location>
        <begin position="117"/>
        <end position="140"/>
    </location>
</feature>
<feature type="domain" description="Copper resistance protein D" evidence="8">
    <location>
        <begin position="253"/>
        <end position="355"/>
    </location>
</feature>
<feature type="region of interest" description="Disordered" evidence="6">
    <location>
        <begin position="1"/>
        <end position="25"/>
    </location>
</feature>
<evidence type="ECO:0000256" key="2">
    <source>
        <dbReference type="ARBA" id="ARBA00022475"/>
    </source>
</evidence>
<evidence type="ECO:0000313" key="9">
    <source>
        <dbReference type="EMBL" id="MEJ5944094.1"/>
    </source>
</evidence>
<dbReference type="Proteomes" id="UP001387100">
    <property type="component" value="Unassembled WGS sequence"/>
</dbReference>
<accession>A0ABU8RGA4</accession>
<feature type="transmembrane region" description="Helical" evidence="7">
    <location>
        <begin position="225"/>
        <end position="245"/>
    </location>
</feature>
<comment type="caution">
    <text evidence="9">The sequence shown here is derived from an EMBL/GenBank/DDBJ whole genome shotgun (WGS) entry which is preliminary data.</text>
</comment>
<feature type="transmembrane region" description="Helical" evidence="7">
    <location>
        <begin position="160"/>
        <end position="181"/>
    </location>
</feature>
<protein>
    <submittedName>
        <fullName evidence="9">Cytochrome c oxidase assembly protein</fullName>
    </submittedName>
</protein>
<feature type="transmembrane region" description="Helical" evidence="7">
    <location>
        <begin position="398"/>
        <end position="418"/>
    </location>
</feature>
<feature type="transmembrane region" description="Helical" evidence="7">
    <location>
        <begin position="333"/>
        <end position="357"/>
    </location>
</feature>
<evidence type="ECO:0000313" key="10">
    <source>
        <dbReference type="Proteomes" id="UP001387100"/>
    </source>
</evidence>
<feature type="transmembrane region" description="Helical" evidence="7">
    <location>
        <begin position="544"/>
        <end position="565"/>
    </location>
</feature>
<proteinExistence type="predicted"/>
<comment type="subcellular location">
    <subcellularLocation>
        <location evidence="1">Cell membrane</location>
        <topology evidence="1">Multi-pass membrane protein</topology>
    </subcellularLocation>
</comment>
<reference evidence="9 10" key="1">
    <citation type="journal article" date="2017" name="Int. J. Syst. Evol. Microbiol.">
        <title>Pseudokineococcus basanitobsidens sp. nov., isolated from volcanic rock.</title>
        <authorList>
            <person name="Lee D.W."/>
            <person name="Park M.Y."/>
            <person name="Kim J.J."/>
            <person name="Kim B.S."/>
        </authorList>
    </citation>
    <scope>NUCLEOTIDE SEQUENCE [LARGE SCALE GENOMIC DNA]</scope>
    <source>
        <strain evidence="9 10">DSM 103726</strain>
    </source>
</reference>
<dbReference type="InterPro" id="IPR019108">
    <property type="entry name" value="Caa3_assmbl_CtaG-rel"/>
</dbReference>
<dbReference type="PANTHER" id="PTHR34820:SF4">
    <property type="entry name" value="INNER MEMBRANE PROTEIN YEBZ"/>
    <property type="match status" value="1"/>
</dbReference>
<feature type="transmembrane region" description="Helical" evidence="7">
    <location>
        <begin position="257"/>
        <end position="278"/>
    </location>
</feature>
<keyword evidence="2" id="KW-1003">Cell membrane</keyword>
<feature type="transmembrane region" description="Helical" evidence="7">
    <location>
        <begin position="430"/>
        <end position="451"/>
    </location>
</feature>
<keyword evidence="3 7" id="KW-0812">Transmembrane</keyword>
<sequence>MSAGTAPRARATGEGASATRPPVRGGGAAADVAPVWWLVVLALTPVAVLLGTAWALATGGAAAPELVRDPGALVRYGLPFATLVRDLSLALTLGSLVLAAGVVPARAPSWSVAARTGAVASGVWTVASLAVLVLTAANLSGTALSDPAFGGQLATVATQITQGQALLVSAAVVALVATAAVGVRTPAGAGWTAVVACLALVPLALNAHSTGTSGHETAVSSWGLHVLGVAVWFGGLMALVAIARRTGAELPVVARRYSALALVGFVLVVTSGVANASLRVAGVGDLVGTAYGQLVLAKAGASVVLGLAGYLHRRRLLAGIDVRTATGAGARGPFWRLVGGEVVLLGAVSGVAAALSLTPPPVPQELPPAPTPAEILTGEALPEPFSTASIVTQWQTDVLWVAIAAGLAVAYARGVVRLHRRGDRWPVGRTVSWALGLLALVYITSGAPAAYGRTVFSAHMIQHMVLSMGIPVLLVLGAPITLALRSLPRRKDGSRGPREWLVALTESRWLRVVSQPVVAAVLFAGSLVVFYYSPLFELALSTHVGHELMMVHFLAVGYLFANTLVGVDPGPNRPSYPLRLVLLLATMAFHAFFGIWVMSSEALLANSWFSSTGWGIDALADQKVGGGIAWGIGEIPTLLLLVVVAVQWSRSDDREARRTDRAADRDGDAQLAAYNAMLAERGRQDPARRP</sequence>
<name>A0ABU8RGA4_9ACTN</name>
<dbReference type="Pfam" id="PF09678">
    <property type="entry name" value="Caa3_CtaG"/>
    <property type="match status" value="1"/>
</dbReference>
<evidence type="ECO:0000256" key="6">
    <source>
        <dbReference type="SAM" id="MobiDB-lite"/>
    </source>
</evidence>
<evidence type="ECO:0000256" key="3">
    <source>
        <dbReference type="ARBA" id="ARBA00022692"/>
    </source>
</evidence>
<evidence type="ECO:0000256" key="5">
    <source>
        <dbReference type="ARBA" id="ARBA00023136"/>
    </source>
</evidence>
<keyword evidence="5 7" id="KW-0472">Membrane</keyword>
<dbReference type="Pfam" id="PF05425">
    <property type="entry name" value="CopD"/>
    <property type="match status" value="1"/>
</dbReference>
<dbReference type="InterPro" id="IPR032694">
    <property type="entry name" value="CopC/D"/>
</dbReference>
<feature type="transmembrane region" description="Helical" evidence="7">
    <location>
        <begin position="87"/>
        <end position="105"/>
    </location>
</feature>
<organism evidence="9 10">
    <name type="scientific">Pseudokineococcus basanitobsidens</name>
    <dbReference type="NCBI Taxonomy" id="1926649"/>
    <lineage>
        <taxon>Bacteria</taxon>
        <taxon>Bacillati</taxon>
        <taxon>Actinomycetota</taxon>
        <taxon>Actinomycetes</taxon>
        <taxon>Kineosporiales</taxon>
        <taxon>Kineosporiaceae</taxon>
        <taxon>Pseudokineococcus</taxon>
    </lineage>
</organism>
<gene>
    <name evidence="9" type="ORF">WDZ17_02115</name>
</gene>
<feature type="transmembrane region" description="Helical" evidence="7">
    <location>
        <begin position="577"/>
        <end position="598"/>
    </location>
</feature>
<evidence type="ECO:0000259" key="8">
    <source>
        <dbReference type="Pfam" id="PF05425"/>
    </source>
</evidence>
<feature type="transmembrane region" description="Helical" evidence="7">
    <location>
        <begin position="35"/>
        <end position="57"/>
    </location>
</feature>
<evidence type="ECO:0000256" key="1">
    <source>
        <dbReference type="ARBA" id="ARBA00004651"/>
    </source>
</evidence>
<dbReference type="PANTHER" id="PTHR34820">
    <property type="entry name" value="INNER MEMBRANE PROTEIN YEBZ"/>
    <property type="match status" value="1"/>
</dbReference>
<evidence type="ECO:0000256" key="4">
    <source>
        <dbReference type="ARBA" id="ARBA00022989"/>
    </source>
</evidence>
<feature type="transmembrane region" description="Helical" evidence="7">
    <location>
        <begin position="290"/>
        <end position="312"/>
    </location>
</feature>
<dbReference type="EMBL" id="JBBIAA010000001">
    <property type="protein sequence ID" value="MEJ5944094.1"/>
    <property type="molecule type" value="Genomic_DNA"/>
</dbReference>